<sequence>MELQALLVLCGVGVAGLAMLLLMGLFSASGTSYEEAIAQQRRATTELLALAESKNKPKKKEKKANKKLAKKEKSKESSIGMTGSEQESEAPAESGVEDDSVPAPKGHVEFSSAVVVDVPRDTTPNVKIRKRGKDPKVKPILVNKEDPSCVSDPSALPDSTAVTVANHFEEMHPKDEFELMHSTLVAEKVPEKVEDAVEKKDTKSVKPAKGAKAVAKPPTPVEVAKEEPARERHNSGEAAKEQRKGKKNEKKPVEEVVESPREEVVPPLNAPQPSELTTDKLLKQALANAPAPASSPPGKNKKKKPEPNVLSLMVAGDSGGVNVGELVRVVREAALSRTEIQILTDALLNKHHDPLPEHSEWTEDGSERGAYARGGDIPRGRAGCGQRARRATHAAGAAPATARRQPPARTGETHAVAELQNEVQKLANRAQIAENNLDLLKEESEKQKQQLTSEIASLREQLAARETELAEIKQLKATPAQNGLPANDQLKAAELAKVESIVESLRDELAAAQRSSRDQRDQVTKLQEQLRTYQDKNNELRTKNWKVMEALQSAEKALQMKAASAMPAQDSLREAIAKAEEAQYNEVASVLREACPNAAPGAGAGREWLQGFARNLRAQLQRSADTAAQDRLNDLIQQNEQSQSLVEKYKRIIDDTEGVLSRLQQNVTLEEQRWAQQLAEKQRELDDLRQRTVMQMQNKIESLQEELHQAKKSNHNHTFADAERTAEERLMAGLSDKHSVDVSNGPLQLGLEEK</sequence>
<feature type="compositionally biased region" description="Basic and acidic residues" evidence="2">
    <location>
        <begin position="223"/>
        <end position="242"/>
    </location>
</feature>
<name>A0A922MLV2_SPOEX</name>
<keyword evidence="1" id="KW-0175">Coiled coil</keyword>
<proteinExistence type="predicted"/>
<dbReference type="PANTHER" id="PTHR18939">
    <property type="entry name" value="RIBOSOME BINDING PROTEIN-1"/>
    <property type="match status" value="1"/>
</dbReference>
<feature type="compositionally biased region" description="Basic and acidic residues" evidence="2">
    <location>
        <begin position="351"/>
        <end position="367"/>
    </location>
</feature>
<evidence type="ECO:0000313" key="3">
    <source>
        <dbReference type="EMBL" id="KAH9639239.1"/>
    </source>
</evidence>
<feature type="region of interest" description="Disordered" evidence="2">
    <location>
        <begin position="733"/>
        <end position="754"/>
    </location>
</feature>
<dbReference type="Proteomes" id="UP000814243">
    <property type="component" value="Unassembled WGS sequence"/>
</dbReference>
<accession>A0A922MLV2</accession>
<evidence type="ECO:0000256" key="1">
    <source>
        <dbReference type="SAM" id="Coils"/>
    </source>
</evidence>
<feature type="compositionally biased region" description="Basic residues" evidence="2">
    <location>
        <begin position="56"/>
        <end position="70"/>
    </location>
</feature>
<feature type="compositionally biased region" description="Low complexity" evidence="2">
    <location>
        <begin position="283"/>
        <end position="298"/>
    </location>
</feature>
<feature type="region of interest" description="Disordered" evidence="2">
    <location>
        <begin position="191"/>
        <end position="316"/>
    </location>
</feature>
<feature type="compositionally biased region" description="Basic and acidic residues" evidence="2">
    <location>
        <begin position="191"/>
        <end position="204"/>
    </location>
</feature>
<feature type="compositionally biased region" description="Acidic residues" evidence="2">
    <location>
        <begin position="86"/>
        <end position="100"/>
    </location>
</feature>
<dbReference type="InterPro" id="IPR040248">
    <property type="entry name" value="RRBP1"/>
</dbReference>
<feature type="compositionally biased region" description="Low complexity" evidence="2">
    <location>
        <begin position="205"/>
        <end position="216"/>
    </location>
</feature>
<evidence type="ECO:0000313" key="4">
    <source>
        <dbReference type="Proteomes" id="UP000814243"/>
    </source>
</evidence>
<feature type="region of interest" description="Disordered" evidence="2">
    <location>
        <begin position="48"/>
        <end position="156"/>
    </location>
</feature>
<feature type="region of interest" description="Disordered" evidence="2">
    <location>
        <begin position="351"/>
        <end position="413"/>
    </location>
</feature>
<feature type="compositionally biased region" description="Low complexity" evidence="2">
    <location>
        <begin position="393"/>
        <end position="410"/>
    </location>
</feature>
<dbReference type="PANTHER" id="PTHR18939:SF4">
    <property type="entry name" value="RIBOSOME-BINDING PROTEIN 1"/>
    <property type="match status" value="1"/>
</dbReference>
<dbReference type="AlphaFoldDB" id="A0A922MLV2"/>
<protein>
    <submittedName>
        <fullName evidence="3">Uncharacterized protein</fullName>
    </submittedName>
</protein>
<evidence type="ECO:0000256" key="2">
    <source>
        <dbReference type="SAM" id="MobiDB-lite"/>
    </source>
</evidence>
<feature type="compositionally biased region" description="Basic and acidic residues" evidence="2">
    <location>
        <begin position="250"/>
        <end position="264"/>
    </location>
</feature>
<reference evidence="3" key="1">
    <citation type="journal article" date="2021" name="G3 (Bethesda)">
        <title>Genome and transcriptome analysis of the beet armyworm Spodoptera exigua reveals targets for pest control. .</title>
        <authorList>
            <person name="Simon S."/>
            <person name="Breeschoten T."/>
            <person name="Jansen H.J."/>
            <person name="Dirks R.P."/>
            <person name="Schranz M.E."/>
            <person name="Ros V.I.D."/>
        </authorList>
    </citation>
    <scope>NUCLEOTIDE SEQUENCE</scope>
    <source>
        <strain evidence="3">TB_SE_WUR_2020</strain>
    </source>
</reference>
<comment type="caution">
    <text evidence="3">The sequence shown here is derived from an EMBL/GenBank/DDBJ whole genome shotgun (WGS) entry which is preliminary data.</text>
</comment>
<organism evidence="3 4">
    <name type="scientific">Spodoptera exigua</name>
    <name type="common">Beet armyworm</name>
    <name type="synonym">Noctua fulgens</name>
    <dbReference type="NCBI Taxonomy" id="7107"/>
    <lineage>
        <taxon>Eukaryota</taxon>
        <taxon>Metazoa</taxon>
        <taxon>Ecdysozoa</taxon>
        <taxon>Arthropoda</taxon>
        <taxon>Hexapoda</taxon>
        <taxon>Insecta</taxon>
        <taxon>Pterygota</taxon>
        <taxon>Neoptera</taxon>
        <taxon>Endopterygota</taxon>
        <taxon>Lepidoptera</taxon>
        <taxon>Glossata</taxon>
        <taxon>Ditrysia</taxon>
        <taxon>Noctuoidea</taxon>
        <taxon>Noctuidae</taxon>
        <taxon>Amphipyrinae</taxon>
        <taxon>Spodoptera</taxon>
    </lineage>
</organism>
<feature type="coiled-coil region" evidence="1">
    <location>
        <begin position="632"/>
        <end position="713"/>
    </location>
</feature>
<gene>
    <name evidence="3" type="ORF">HF086_014103</name>
</gene>
<dbReference type="EMBL" id="JACEFF010000350">
    <property type="protein sequence ID" value="KAH9639239.1"/>
    <property type="molecule type" value="Genomic_DNA"/>
</dbReference>
<dbReference type="GO" id="GO:0005789">
    <property type="term" value="C:endoplasmic reticulum membrane"/>
    <property type="evidence" value="ECO:0007669"/>
    <property type="project" value="TreeGrafter"/>
</dbReference>